<dbReference type="AlphaFoldDB" id="A0A839V1T3"/>
<organism evidence="2 3">
    <name type="scientific">Halomonas cerina</name>
    <dbReference type="NCBI Taxonomy" id="447424"/>
    <lineage>
        <taxon>Bacteria</taxon>
        <taxon>Pseudomonadati</taxon>
        <taxon>Pseudomonadota</taxon>
        <taxon>Gammaproteobacteria</taxon>
        <taxon>Oceanospirillales</taxon>
        <taxon>Halomonadaceae</taxon>
        <taxon>Halomonas</taxon>
    </lineage>
</organism>
<gene>
    <name evidence="2" type="ORF">FHR94_000534</name>
</gene>
<dbReference type="EMBL" id="JACHXP010000002">
    <property type="protein sequence ID" value="MBB3189312.1"/>
    <property type="molecule type" value="Genomic_DNA"/>
</dbReference>
<protein>
    <submittedName>
        <fullName evidence="2">Uncharacterized protein</fullName>
    </submittedName>
</protein>
<sequence length="379" mass="40364">MTASNASIHDARKRRCLPGGWHRWGLSLLVVIALLLLLEGGHRWLEARSQAPLWRVIVAGEPLTLDAETHAAFSRDLTALTTQAEQKLAARMAPWVDDRLDTAFAPLEAAVPDYLDWYFSAPGSYTRLGVALMGDLDTWLDAQRQARLIAPSGIEEGLAELQAEYPQRLAEAQQGLAGELAASLHARYAPRQVTVEEGGNEFQRLDLDSLLDHALVEGLDSARWGGAVVGGSGLGLVAGRALTRRLGSRAAMQGGRMALRSLAARLGAGTARSLATGGAAAAVTAPTGPGAVVAGTLTTAVTLAGIVGSEVALLKLQETRHRPAMEDQLRQEFERTRAELADTLSASTAAAARAMQASLVRQAKHHETGEYRILGRRGE</sequence>
<accession>A0A839V1T3</accession>
<keyword evidence="1" id="KW-1133">Transmembrane helix</keyword>
<dbReference type="Proteomes" id="UP000547614">
    <property type="component" value="Unassembled WGS sequence"/>
</dbReference>
<evidence type="ECO:0000313" key="2">
    <source>
        <dbReference type="EMBL" id="MBB3189312.1"/>
    </source>
</evidence>
<name>A0A839V1T3_9GAMM</name>
<evidence type="ECO:0000313" key="3">
    <source>
        <dbReference type="Proteomes" id="UP000547614"/>
    </source>
</evidence>
<comment type="caution">
    <text evidence="2">The sequence shown here is derived from an EMBL/GenBank/DDBJ whole genome shotgun (WGS) entry which is preliminary data.</text>
</comment>
<evidence type="ECO:0000256" key="1">
    <source>
        <dbReference type="SAM" id="Phobius"/>
    </source>
</evidence>
<keyword evidence="1" id="KW-0812">Transmembrane</keyword>
<feature type="transmembrane region" description="Helical" evidence="1">
    <location>
        <begin position="20"/>
        <end position="38"/>
    </location>
</feature>
<proteinExistence type="predicted"/>
<dbReference type="RefSeq" id="WP_183324066.1">
    <property type="nucleotide sequence ID" value="NZ_JACHXP010000002.1"/>
</dbReference>
<keyword evidence="1" id="KW-0472">Membrane</keyword>
<reference evidence="2 3" key="1">
    <citation type="submission" date="2020-08" db="EMBL/GenBank/DDBJ databases">
        <title>Genomic Encyclopedia of Type Strains, Phase III (KMG-III): the genomes of soil and plant-associated and newly described type strains.</title>
        <authorList>
            <person name="Whitman W."/>
        </authorList>
    </citation>
    <scope>NUCLEOTIDE SEQUENCE [LARGE SCALE GENOMIC DNA]</scope>
    <source>
        <strain evidence="2 3">CECT 7282</strain>
    </source>
</reference>
<keyword evidence="3" id="KW-1185">Reference proteome</keyword>